<accession>A0A2P5WT42</accession>
<protein>
    <submittedName>
        <fullName evidence="1">Uncharacterized protein</fullName>
    </submittedName>
</protein>
<sequence length="66" mass="7529">MRGLPWLQAGLRAIRVRLLRSACNFAFADVLLGTCQNLNKPNPNISSSSFSTVTTRCRWDERIYIE</sequence>
<dbReference type="Proteomes" id="UP000239757">
    <property type="component" value="Unassembled WGS sequence"/>
</dbReference>
<evidence type="ECO:0000313" key="1">
    <source>
        <dbReference type="EMBL" id="PPR94249.1"/>
    </source>
</evidence>
<reference evidence="1 2" key="1">
    <citation type="submission" date="2015-01" db="EMBL/GenBank/DDBJ databases">
        <title>Genome of allotetraploid Gossypium barbadense reveals genomic plasticity and fiber elongation in cotton evolution.</title>
        <authorList>
            <person name="Chen X."/>
            <person name="Liu X."/>
            <person name="Zhao B."/>
            <person name="Zheng H."/>
            <person name="Hu Y."/>
            <person name="Lu G."/>
            <person name="Yang C."/>
            <person name="Chen J."/>
            <person name="Shan C."/>
            <person name="Zhang L."/>
            <person name="Zhou Y."/>
            <person name="Wang L."/>
            <person name="Guo W."/>
            <person name="Bai Y."/>
            <person name="Ruan J."/>
            <person name="Shangguan X."/>
            <person name="Mao Y."/>
            <person name="Jiang J."/>
            <person name="Zhu Y."/>
            <person name="Lei J."/>
            <person name="Kang H."/>
            <person name="Chen S."/>
            <person name="He X."/>
            <person name="Wang R."/>
            <person name="Wang Y."/>
            <person name="Chen J."/>
            <person name="Wang L."/>
            <person name="Yu S."/>
            <person name="Wang B."/>
            <person name="Wei J."/>
            <person name="Song S."/>
            <person name="Lu X."/>
            <person name="Gao Z."/>
            <person name="Gu W."/>
            <person name="Deng X."/>
            <person name="Ma D."/>
            <person name="Wang S."/>
            <person name="Liang W."/>
            <person name="Fang L."/>
            <person name="Cai C."/>
            <person name="Zhu X."/>
            <person name="Zhou B."/>
            <person name="Zhang Y."/>
            <person name="Chen Z."/>
            <person name="Xu S."/>
            <person name="Zhu R."/>
            <person name="Wang S."/>
            <person name="Zhang T."/>
            <person name="Zhao G."/>
        </authorList>
    </citation>
    <scope>NUCLEOTIDE SEQUENCE [LARGE SCALE GENOMIC DNA]</scope>
    <source>
        <strain evidence="2">cv. Xinhai21</strain>
        <tissue evidence="1">Leaf</tissue>
    </source>
</reference>
<proteinExistence type="predicted"/>
<evidence type="ECO:0000313" key="2">
    <source>
        <dbReference type="Proteomes" id="UP000239757"/>
    </source>
</evidence>
<gene>
    <name evidence="1" type="ORF">GOBAR_AA26407</name>
</gene>
<dbReference type="AlphaFoldDB" id="A0A2P5WT42"/>
<organism evidence="1 2">
    <name type="scientific">Gossypium barbadense</name>
    <name type="common">Sea Island cotton</name>
    <name type="synonym">Hibiscus barbadensis</name>
    <dbReference type="NCBI Taxonomy" id="3634"/>
    <lineage>
        <taxon>Eukaryota</taxon>
        <taxon>Viridiplantae</taxon>
        <taxon>Streptophyta</taxon>
        <taxon>Embryophyta</taxon>
        <taxon>Tracheophyta</taxon>
        <taxon>Spermatophyta</taxon>
        <taxon>Magnoliopsida</taxon>
        <taxon>eudicotyledons</taxon>
        <taxon>Gunneridae</taxon>
        <taxon>Pentapetalae</taxon>
        <taxon>rosids</taxon>
        <taxon>malvids</taxon>
        <taxon>Malvales</taxon>
        <taxon>Malvaceae</taxon>
        <taxon>Malvoideae</taxon>
        <taxon>Gossypium</taxon>
    </lineage>
</organism>
<dbReference type="EMBL" id="KZ666587">
    <property type="protein sequence ID" value="PPR94249.1"/>
    <property type="molecule type" value="Genomic_DNA"/>
</dbReference>
<name>A0A2P5WT42_GOSBA</name>